<keyword evidence="2" id="KW-0472">Membrane</keyword>
<feature type="compositionally biased region" description="Polar residues" evidence="1">
    <location>
        <begin position="132"/>
        <end position="145"/>
    </location>
</feature>
<feature type="compositionally biased region" description="Basic and acidic residues" evidence="1">
    <location>
        <begin position="242"/>
        <end position="263"/>
    </location>
</feature>
<evidence type="ECO:0000256" key="1">
    <source>
        <dbReference type="SAM" id="MobiDB-lite"/>
    </source>
</evidence>
<dbReference type="EMBL" id="JAWDGP010008052">
    <property type="protein sequence ID" value="KAK3696198.1"/>
    <property type="molecule type" value="Genomic_DNA"/>
</dbReference>
<dbReference type="AlphaFoldDB" id="A0AAE0XMD7"/>
<reference evidence="3" key="1">
    <citation type="journal article" date="2023" name="G3 (Bethesda)">
        <title>A reference genome for the long-term kleptoplast-retaining sea slug Elysia crispata morphotype clarki.</title>
        <authorList>
            <person name="Eastman K.E."/>
            <person name="Pendleton A.L."/>
            <person name="Shaikh M.A."/>
            <person name="Suttiyut T."/>
            <person name="Ogas R."/>
            <person name="Tomko P."/>
            <person name="Gavelis G."/>
            <person name="Widhalm J.R."/>
            <person name="Wisecaver J.H."/>
        </authorList>
    </citation>
    <scope>NUCLEOTIDE SEQUENCE</scope>
    <source>
        <strain evidence="3">ECLA1</strain>
    </source>
</reference>
<feature type="compositionally biased region" description="Polar residues" evidence="1">
    <location>
        <begin position="179"/>
        <end position="189"/>
    </location>
</feature>
<accession>A0AAE0XMD7</accession>
<organism evidence="3 4">
    <name type="scientific">Elysia crispata</name>
    <name type="common">lettuce slug</name>
    <dbReference type="NCBI Taxonomy" id="231223"/>
    <lineage>
        <taxon>Eukaryota</taxon>
        <taxon>Metazoa</taxon>
        <taxon>Spiralia</taxon>
        <taxon>Lophotrochozoa</taxon>
        <taxon>Mollusca</taxon>
        <taxon>Gastropoda</taxon>
        <taxon>Heterobranchia</taxon>
        <taxon>Euthyneura</taxon>
        <taxon>Panpulmonata</taxon>
        <taxon>Sacoglossa</taxon>
        <taxon>Placobranchoidea</taxon>
        <taxon>Plakobranchidae</taxon>
        <taxon>Elysia</taxon>
    </lineage>
</organism>
<feature type="region of interest" description="Disordered" evidence="1">
    <location>
        <begin position="90"/>
        <end position="449"/>
    </location>
</feature>
<feature type="compositionally biased region" description="Basic and acidic residues" evidence="1">
    <location>
        <begin position="298"/>
        <end position="333"/>
    </location>
</feature>
<feature type="compositionally biased region" description="Acidic residues" evidence="1">
    <location>
        <begin position="673"/>
        <end position="689"/>
    </location>
</feature>
<feature type="compositionally biased region" description="Basic and acidic residues" evidence="1">
    <location>
        <begin position="396"/>
        <end position="418"/>
    </location>
</feature>
<sequence length="932" mass="103386">EITFPRGHRGMWLRQHKMHVGKWHVKTLLLSIILVLVVVFYFRMQTPQTESSEGGSRARRQGLIRVHAFGAKPYKSLALTRRTLAQMRNKTMTAEKNKKRPVKKGTASSLSVAQMPNRRAKSGSSDKKIVLTKNNSRNFTSSKNRPSFHVEASKRRIEQIRRMQTESASSRKSEIEGNNLKSRNISSTRNRSETVSKNRPVPSRVSTSKQKESEDDLKDKILANARQTGASNSSRPKGSSKLLEDKDNGDKNESQRKKSKESSDIEDEEDEDDKADDGKGGTYDRITKQRPVVGSQAKGKEESDGKNKTLRLDDKKPSVNPRDSKSLKFDVKESPSPAKSEGSNDKDKGEKTSKQKDDSKVGDKNKEGDRQESKILRAGLAEDRPKSSPKKPSASESKKKQNDIKLEEDSLDPEDHAISKTTAKDPTLSGKQTSSFGSTMSSTKKDDETNSYNAVLKKLTSNVADQNILEPTPDKQIVNSNNEKETTLDTISAEDLAEIGLSSANPNSETGKPAQANTLPYNISQIRNATSSRNSGKGVSGNEISNERFYIEGQLHFGNVKKSQGVANMRISRGMDRDSQDPTGPVKTKGSDPSLDSKDAASSIWNALHAVLGSQRPAERNQIQDTFSEKVKPATTQLTSKEEFPLYQYKTDVDGNTVRGTYVSNDYITGSDYGDEYETGDDSDEGEYGEDGDGYTDTNEYGITTPEADVAYYQNYHNGPQGYAQYSPRNRMYPILLNRGRTSQHLNFRDSLSFSNVDQNQNVRTPTYTQRGFGSYLKIPENQLISAMQSGQAQQNLPIENNENAYTVATKGFSERPEHRPTPYDQENIDKSIPEITTDSASEAGQSQANIYASIDKTSLPEPSPQALGSEIRSSEAGIQPEEMASRISMQTSARERMQSYASLSAQADPTPVEIKPLSHIQKLQKIHTIPQ</sequence>
<feature type="compositionally biased region" description="Polar residues" evidence="1">
    <location>
        <begin position="429"/>
        <end position="442"/>
    </location>
</feature>
<dbReference type="Proteomes" id="UP001283361">
    <property type="component" value="Unassembled WGS sequence"/>
</dbReference>
<comment type="caution">
    <text evidence="3">The sequence shown here is derived from an EMBL/GenBank/DDBJ whole genome shotgun (WGS) entry which is preliminary data.</text>
</comment>
<evidence type="ECO:0000313" key="4">
    <source>
        <dbReference type="Proteomes" id="UP001283361"/>
    </source>
</evidence>
<evidence type="ECO:0000256" key="2">
    <source>
        <dbReference type="SAM" id="Phobius"/>
    </source>
</evidence>
<feature type="compositionally biased region" description="Basic and acidic residues" evidence="1">
    <location>
        <begin position="342"/>
        <end position="386"/>
    </location>
</feature>
<feature type="compositionally biased region" description="Acidic residues" evidence="1">
    <location>
        <begin position="264"/>
        <end position="275"/>
    </location>
</feature>
<feature type="compositionally biased region" description="Basic and acidic residues" evidence="1">
    <location>
        <begin position="151"/>
        <end position="175"/>
    </location>
</feature>
<keyword evidence="2" id="KW-0812">Transmembrane</keyword>
<feature type="non-terminal residue" evidence="3">
    <location>
        <position position="1"/>
    </location>
</feature>
<feature type="region of interest" description="Disordered" evidence="1">
    <location>
        <begin position="465"/>
        <end position="521"/>
    </location>
</feature>
<feature type="region of interest" description="Disordered" evidence="1">
    <location>
        <begin position="572"/>
        <end position="599"/>
    </location>
</feature>
<name>A0AAE0XMD7_9GAST</name>
<keyword evidence="2" id="KW-1133">Transmembrane helix</keyword>
<feature type="transmembrane region" description="Helical" evidence="2">
    <location>
        <begin position="23"/>
        <end position="42"/>
    </location>
</feature>
<protein>
    <submittedName>
        <fullName evidence="3">Uncharacterized protein</fullName>
    </submittedName>
</protein>
<keyword evidence="4" id="KW-1185">Reference proteome</keyword>
<gene>
    <name evidence="3" type="ORF">RRG08_027641</name>
</gene>
<feature type="compositionally biased region" description="Polar residues" evidence="1">
    <location>
        <begin position="225"/>
        <end position="237"/>
    </location>
</feature>
<feature type="compositionally biased region" description="Basic and acidic residues" evidence="1">
    <location>
        <begin position="209"/>
        <end position="221"/>
    </location>
</feature>
<feature type="compositionally biased region" description="Polar residues" evidence="1">
    <location>
        <begin position="502"/>
        <end position="521"/>
    </location>
</feature>
<feature type="region of interest" description="Disordered" evidence="1">
    <location>
        <begin position="669"/>
        <end position="689"/>
    </location>
</feature>
<proteinExistence type="predicted"/>
<evidence type="ECO:0000313" key="3">
    <source>
        <dbReference type="EMBL" id="KAK3696198.1"/>
    </source>
</evidence>